<proteinExistence type="predicted"/>
<dbReference type="PANTHER" id="PTHR23523:SF2">
    <property type="entry name" value="2-NITROIMIDAZOLE TRANSPORTER"/>
    <property type="match status" value="1"/>
</dbReference>
<evidence type="ECO:0000256" key="6">
    <source>
        <dbReference type="SAM" id="Phobius"/>
    </source>
</evidence>
<dbReference type="CDD" id="cd17339">
    <property type="entry name" value="MFS_NIMT_CynX_like"/>
    <property type="match status" value="1"/>
</dbReference>
<evidence type="ECO:0000256" key="2">
    <source>
        <dbReference type="ARBA" id="ARBA00022448"/>
    </source>
</evidence>
<dbReference type="Pfam" id="PF07690">
    <property type="entry name" value="MFS_1"/>
    <property type="match status" value="1"/>
</dbReference>
<feature type="transmembrane region" description="Helical" evidence="6">
    <location>
        <begin position="54"/>
        <end position="73"/>
    </location>
</feature>
<feature type="transmembrane region" description="Helical" evidence="6">
    <location>
        <begin position="17"/>
        <end position="34"/>
    </location>
</feature>
<feature type="transmembrane region" description="Helical" evidence="6">
    <location>
        <begin position="142"/>
        <end position="163"/>
    </location>
</feature>
<feature type="transmembrane region" description="Helical" evidence="6">
    <location>
        <begin position="374"/>
        <end position="395"/>
    </location>
</feature>
<feature type="transmembrane region" description="Helical" evidence="6">
    <location>
        <begin position="284"/>
        <end position="301"/>
    </location>
</feature>
<comment type="subcellular location">
    <subcellularLocation>
        <location evidence="1">Cell membrane</location>
        <topology evidence="1">Multi-pass membrane protein</topology>
    </subcellularLocation>
</comment>
<evidence type="ECO:0000256" key="5">
    <source>
        <dbReference type="ARBA" id="ARBA00023136"/>
    </source>
</evidence>
<organism evidence="8 9">
    <name type="scientific">Lentibacillus kimchii</name>
    <dbReference type="NCBI Taxonomy" id="1542911"/>
    <lineage>
        <taxon>Bacteria</taxon>
        <taxon>Bacillati</taxon>
        <taxon>Bacillota</taxon>
        <taxon>Bacilli</taxon>
        <taxon>Bacillales</taxon>
        <taxon>Bacillaceae</taxon>
        <taxon>Lentibacillus</taxon>
    </lineage>
</organism>
<evidence type="ECO:0000313" key="8">
    <source>
        <dbReference type="EMBL" id="MFC7747534.1"/>
    </source>
</evidence>
<evidence type="ECO:0000313" key="9">
    <source>
        <dbReference type="Proteomes" id="UP001596620"/>
    </source>
</evidence>
<evidence type="ECO:0000256" key="1">
    <source>
        <dbReference type="ARBA" id="ARBA00004651"/>
    </source>
</evidence>
<evidence type="ECO:0000256" key="4">
    <source>
        <dbReference type="ARBA" id="ARBA00022989"/>
    </source>
</evidence>
<keyword evidence="2" id="KW-0813">Transport</keyword>
<evidence type="ECO:0000256" key="3">
    <source>
        <dbReference type="ARBA" id="ARBA00022692"/>
    </source>
</evidence>
<feature type="transmembrane region" description="Helical" evidence="6">
    <location>
        <begin position="85"/>
        <end position="102"/>
    </location>
</feature>
<reference evidence="9" key="1">
    <citation type="journal article" date="2019" name="Int. J. Syst. Evol. Microbiol.">
        <title>The Global Catalogue of Microorganisms (GCM) 10K type strain sequencing project: providing services to taxonomists for standard genome sequencing and annotation.</title>
        <authorList>
            <consortium name="The Broad Institute Genomics Platform"/>
            <consortium name="The Broad Institute Genome Sequencing Center for Infectious Disease"/>
            <person name="Wu L."/>
            <person name="Ma J."/>
        </authorList>
    </citation>
    <scope>NUCLEOTIDE SEQUENCE [LARGE SCALE GENOMIC DNA]</scope>
    <source>
        <strain evidence="9">JCM 30234</strain>
    </source>
</reference>
<feature type="transmembrane region" description="Helical" evidence="6">
    <location>
        <begin position="258"/>
        <end position="277"/>
    </location>
</feature>
<dbReference type="Proteomes" id="UP001596620">
    <property type="component" value="Unassembled WGS sequence"/>
</dbReference>
<gene>
    <name evidence="8" type="ORF">ACFQU8_09870</name>
</gene>
<evidence type="ECO:0000259" key="7">
    <source>
        <dbReference type="PROSITE" id="PS50850"/>
    </source>
</evidence>
<dbReference type="PANTHER" id="PTHR23523">
    <property type="match status" value="1"/>
</dbReference>
<dbReference type="SUPFAM" id="SSF103473">
    <property type="entry name" value="MFS general substrate transporter"/>
    <property type="match status" value="1"/>
</dbReference>
<feature type="transmembrane region" description="Helical" evidence="6">
    <location>
        <begin position="344"/>
        <end position="368"/>
    </location>
</feature>
<keyword evidence="5 6" id="KW-0472">Membrane</keyword>
<feature type="transmembrane region" description="Helical" evidence="6">
    <location>
        <begin position="108"/>
        <end position="130"/>
    </location>
</feature>
<keyword evidence="3 6" id="KW-0812">Transmembrane</keyword>
<feature type="domain" description="Major facilitator superfamily (MFS) profile" evidence="7">
    <location>
        <begin position="15"/>
        <end position="397"/>
    </location>
</feature>
<dbReference type="InterPro" id="IPR011701">
    <property type="entry name" value="MFS"/>
</dbReference>
<protein>
    <submittedName>
        <fullName evidence="8">CynX/NimT family MFS transporter</fullName>
    </submittedName>
</protein>
<dbReference type="InterPro" id="IPR036259">
    <property type="entry name" value="MFS_trans_sf"/>
</dbReference>
<dbReference type="RefSeq" id="WP_382359374.1">
    <property type="nucleotide sequence ID" value="NZ_JBHTGR010000040.1"/>
</dbReference>
<sequence length="403" mass="43423">MDGNTLTNDKTNRLYRFMLYAAIIVTAFNLRPAITSVGPVIGLIRDDMGLSNGAAGVITSLPLLAFAAASPLAPKIGNRFSNEKALLVGLVLLAIGISMRSISSVSLLYIGTFLVGIGIAFGNVLLPAAIKEKLPKKSELMTGIYSTAMNAMAAVASGLSIPVAEGIGLGWQVALLIWTVPALIGVIIWIYLSRKRPRENKENTSEETSPDIPIWKSSLAWQLSLFMGFQSFLFYITISWLPEILHDYGVSMATGGWMLSFMQFVGLPFSFLMPVLAGKFRSQWGLVWLLVACDFIGYSGLLFGHSYVVMVISVILIGAGLGGTFPLALTFVGIRARNGKQASVLSGMAQSFGYLLAAIGPVFMGYLYDATGSWTIPLTTMLIVTLLVIIFGSLAGRNRYVFD</sequence>
<dbReference type="Gene3D" id="1.20.1250.20">
    <property type="entry name" value="MFS general substrate transporter like domains"/>
    <property type="match status" value="2"/>
</dbReference>
<feature type="transmembrane region" description="Helical" evidence="6">
    <location>
        <begin position="169"/>
        <end position="192"/>
    </location>
</feature>
<accession>A0ABW2UY84</accession>
<keyword evidence="9" id="KW-1185">Reference proteome</keyword>
<dbReference type="InterPro" id="IPR020846">
    <property type="entry name" value="MFS_dom"/>
</dbReference>
<name>A0ABW2UY84_9BACI</name>
<comment type="caution">
    <text evidence="8">The sequence shown here is derived from an EMBL/GenBank/DDBJ whole genome shotgun (WGS) entry which is preliminary data.</text>
</comment>
<dbReference type="PROSITE" id="PS50850">
    <property type="entry name" value="MFS"/>
    <property type="match status" value="1"/>
</dbReference>
<feature type="transmembrane region" description="Helical" evidence="6">
    <location>
        <begin position="219"/>
        <end position="238"/>
    </location>
</feature>
<feature type="transmembrane region" description="Helical" evidence="6">
    <location>
        <begin position="307"/>
        <end position="332"/>
    </location>
</feature>
<keyword evidence="4 6" id="KW-1133">Transmembrane helix</keyword>
<dbReference type="EMBL" id="JBHTGR010000040">
    <property type="protein sequence ID" value="MFC7747534.1"/>
    <property type="molecule type" value="Genomic_DNA"/>
</dbReference>
<dbReference type="InterPro" id="IPR052524">
    <property type="entry name" value="MFS_Cyanate_Porter"/>
</dbReference>